<evidence type="ECO:0000256" key="1">
    <source>
        <dbReference type="SAM" id="MobiDB-lite"/>
    </source>
</evidence>
<dbReference type="Pfam" id="PF18920">
    <property type="entry name" value="DUF5671"/>
    <property type="match status" value="2"/>
</dbReference>
<dbReference type="Proteomes" id="UP000663791">
    <property type="component" value="Unassembled WGS sequence"/>
</dbReference>
<feature type="domain" description="DUF5671" evidence="3">
    <location>
        <begin position="323"/>
        <end position="439"/>
    </location>
</feature>
<feature type="transmembrane region" description="Helical" evidence="2">
    <location>
        <begin position="326"/>
        <end position="351"/>
    </location>
</feature>
<feature type="transmembrane region" description="Helical" evidence="2">
    <location>
        <begin position="134"/>
        <end position="155"/>
    </location>
</feature>
<evidence type="ECO:0000313" key="5">
    <source>
        <dbReference type="Proteomes" id="UP000663791"/>
    </source>
</evidence>
<feature type="transmembrane region" description="Helical" evidence="2">
    <location>
        <begin position="107"/>
        <end position="128"/>
    </location>
</feature>
<accession>A0A938YA06</accession>
<feature type="transmembrane region" description="Helical" evidence="2">
    <location>
        <begin position="288"/>
        <end position="305"/>
    </location>
</feature>
<feature type="transmembrane region" description="Helical" evidence="2">
    <location>
        <begin position="167"/>
        <end position="192"/>
    </location>
</feature>
<keyword evidence="2" id="KW-1133">Transmembrane helix</keyword>
<name>A0A938YA06_9ACTN</name>
<dbReference type="EMBL" id="JAERTX010000006">
    <property type="protein sequence ID" value="MBM9460009.1"/>
    <property type="molecule type" value="Genomic_DNA"/>
</dbReference>
<dbReference type="RefSeq" id="WP_205291304.1">
    <property type="nucleotide sequence ID" value="NZ_CP074406.1"/>
</dbReference>
<feature type="transmembrane region" description="Helical" evidence="2">
    <location>
        <begin position="455"/>
        <end position="474"/>
    </location>
</feature>
<feature type="domain" description="DUF5671" evidence="3">
    <location>
        <begin position="25"/>
        <end position="121"/>
    </location>
</feature>
<comment type="caution">
    <text evidence="4">The sequence shown here is derived from an EMBL/GenBank/DDBJ whole genome shotgun (WGS) entry which is preliminary data.</text>
</comment>
<dbReference type="InterPro" id="IPR043728">
    <property type="entry name" value="DUF5671"/>
</dbReference>
<protein>
    <recommendedName>
        <fullName evidence="3">DUF5671 domain-containing protein</fullName>
    </recommendedName>
</protein>
<keyword evidence="2" id="KW-0472">Membrane</keyword>
<sequence length="595" mass="61807">MSGRNTALREADRPTHDEGPVVRQIFQYLLLALLVVVAATGVAGLAGSVLTMVLDGSSAVSRSTLASDVAFTAVGLPLLAGLGLWSRSTLAAHERERRAAAWSTYQVVMALGALVVTVAAARPALAWLCGLGPAAPYATATAVVWAAVWAVHWRLCRHLADPTAAQLHLVGGSLFGLGVGLLGLGLLLAAALRIWLGLDEPPLAGSSDPARASALTLALGTAVWLRYWVWGAWRTRRGVLWLCHVLLAGAGLGLLLAVAGGSIALYRVLVWVLGDPASSDAARHFDSIPAPLAVAVVGLVSLAYHQQVLGTTTPTERTEVDRVRDYLLAGIGLGAAATGFTIVVVALAEAIADPDVLAGSGPINTLLAALTLLAVGGPSWWRFWRRGQRAARAEDVTLAGPELTSPTRRLYLFGLLGLATLVAVGALLAGAWVLVDALLDGTSALALLRRLRWPLGILVTAVGLAAYHWSVYLGERSRSAELTRTRPTAAASGPRFVLLLGVGDAALARDLAGRTGGEVWAWSRTETAAGTPAAEDGGLSGSWSVEDLHAAAAGAEVPEVLLLAEDGELRAVGLDRRPPVTGRAPSTVGAEPHQR</sequence>
<keyword evidence="2" id="KW-0812">Transmembrane</keyword>
<feature type="transmembrane region" description="Helical" evidence="2">
    <location>
        <begin position="363"/>
        <end position="383"/>
    </location>
</feature>
<reference evidence="4" key="1">
    <citation type="submission" date="2021-01" db="EMBL/GenBank/DDBJ databases">
        <title>Novel species in genus Nocardioides.</title>
        <authorList>
            <person name="Zhang G."/>
        </authorList>
    </citation>
    <scope>NUCLEOTIDE SEQUENCE</scope>
    <source>
        <strain evidence="4">Zg-536</strain>
    </source>
</reference>
<keyword evidence="5" id="KW-1185">Reference proteome</keyword>
<proteinExistence type="predicted"/>
<feature type="region of interest" description="Disordered" evidence="1">
    <location>
        <begin position="572"/>
        <end position="595"/>
    </location>
</feature>
<feature type="transmembrane region" description="Helical" evidence="2">
    <location>
        <begin position="410"/>
        <end position="435"/>
    </location>
</feature>
<organism evidence="4 5">
    <name type="scientific">Nocardioides faecalis</name>
    <dbReference type="NCBI Taxonomy" id="2803858"/>
    <lineage>
        <taxon>Bacteria</taxon>
        <taxon>Bacillati</taxon>
        <taxon>Actinomycetota</taxon>
        <taxon>Actinomycetes</taxon>
        <taxon>Propionibacteriales</taxon>
        <taxon>Nocardioidaceae</taxon>
        <taxon>Nocardioides</taxon>
    </lineage>
</organism>
<evidence type="ECO:0000256" key="2">
    <source>
        <dbReference type="SAM" id="Phobius"/>
    </source>
</evidence>
<feature type="transmembrane region" description="Helical" evidence="2">
    <location>
        <begin position="65"/>
        <end position="86"/>
    </location>
</feature>
<feature type="transmembrane region" description="Helical" evidence="2">
    <location>
        <begin position="241"/>
        <end position="268"/>
    </location>
</feature>
<evidence type="ECO:0000259" key="3">
    <source>
        <dbReference type="Pfam" id="PF18920"/>
    </source>
</evidence>
<dbReference type="AlphaFoldDB" id="A0A938YA06"/>
<feature type="transmembrane region" description="Helical" evidence="2">
    <location>
        <begin position="212"/>
        <end position="229"/>
    </location>
</feature>
<gene>
    <name evidence="4" type="ORF">JK386_08845</name>
</gene>
<feature type="transmembrane region" description="Helical" evidence="2">
    <location>
        <begin position="28"/>
        <end position="53"/>
    </location>
</feature>
<evidence type="ECO:0000313" key="4">
    <source>
        <dbReference type="EMBL" id="MBM9460009.1"/>
    </source>
</evidence>